<evidence type="ECO:0000313" key="8">
    <source>
        <dbReference type="EMBL" id="MFB8774800.1"/>
    </source>
</evidence>
<accession>A0ABV5ED69</accession>
<evidence type="ECO:0000256" key="6">
    <source>
        <dbReference type="ARBA" id="ARBA00023136"/>
    </source>
</evidence>
<dbReference type="PANTHER" id="PTHR34584:SF1">
    <property type="entry name" value="NA(+)_H(+) ANTIPORTER SUBUNIT E1"/>
    <property type="match status" value="1"/>
</dbReference>
<reference evidence="8 9" key="1">
    <citation type="submission" date="2024-01" db="EMBL/GenBank/DDBJ databases">
        <title>Genome mining of biosynthetic gene clusters to explore secondary metabolites of Streptomyces sp.</title>
        <authorList>
            <person name="Baig A."/>
            <person name="Ajitkumar Shintre N."/>
            <person name="Kumar H."/>
            <person name="Anbarasu A."/>
            <person name="Ramaiah S."/>
        </authorList>
    </citation>
    <scope>NUCLEOTIDE SEQUENCE [LARGE SCALE GENOMIC DNA]</scope>
    <source>
        <strain evidence="8 9">A57</strain>
    </source>
</reference>
<keyword evidence="4 7" id="KW-0812">Transmembrane</keyword>
<comment type="caution">
    <text evidence="8">The sequence shown here is derived from an EMBL/GenBank/DDBJ whole genome shotgun (WGS) entry which is preliminary data.</text>
</comment>
<feature type="transmembrane region" description="Helical" evidence="7">
    <location>
        <begin position="45"/>
        <end position="62"/>
    </location>
</feature>
<evidence type="ECO:0000313" key="9">
    <source>
        <dbReference type="Proteomes" id="UP001585080"/>
    </source>
</evidence>
<dbReference type="Proteomes" id="UP001585080">
    <property type="component" value="Unassembled WGS sequence"/>
</dbReference>
<evidence type="ECO:0000256" key="4">
    <source>
        <dbReference type="ARBA" id="ARBA00022692"/>
    </source>
</evidence>
<comment type="similarity">
    <text evidence="2">Belongs to the CPA3 antiporters (TC 2.A.63) subunit E family.</text>
</comment>
<protein>
    <submittedName>
        <fullName evidence="8">Na+/H+ antiporter subunit E</fullName>
    </submittedName>
</protein>
<keyword evidence="9" id="KW-1185">Reference proteome</keyword>
<dbReference type="Pfam" id="PF01899">
    <property type="entry name" value="MNHE"/>
    <property type="match status" value="1"/>
</dbReference>
<name>A0ABV5ED69_9ACTN</name>
<dbReference type="RefSeq" id="WP_376733488.1">
    <property type="nucleotide sequence ID" value="NZ_JAYMRP010000015.1"/>
</dbReference>
<organism evidence="8 9">
    <name type="scientific">Streptomyces broussonetiae</name>
    <dbReference type="NCBI Taxonomy" id="2686304"/>
    <lineage>
        <taxon>Bacteria</taxon>
        <taxon>Bacillati</taxon>
        <taxon>Actinomycetota</taxon>
        <taxon>Actinomycetes</taxon>
        <taxon>Kitasatosporales</taxon>
        <taxon>Streptomycetaceae</taxon>
        <taxon>Streptomyces</taxon>
    </lineage>
</organism>
<comment type="subcellular location">
    <subcellularLocation>
        <location evidence="1">Cell membrane</location>
        <topology evidence="1">Multi-pass membrane protein</topology>
    </subcellularLocation>
</comment>
<dbReference type="PANTHER" id="PTHR34584">
    <property type="entry name" value="NA(+)/H(+) ANTIPORTER SUBUNIT E1"/>
    <property type="match status" value="1"/>
</dbReference>
<evidence type="ECO:0000256" key="5">
    <source>
        <dbReference type="ARBA" id="ARBA00022989"/>
    </source>
</evidence>
<evidence type="ECO:0000256" key="2">
    <source>
        <dbReference type="ARBA" id="ARBA00006228"/>
    </source>
</evidence>
<evidence type="ECO:0000256" key="1">
    <source>
        <dbReference type="ARBA" id="ARBA00004651"/>
    </source>
</evidence>
<keyword evidence="3" id="KW-1003">Cell membrane</keyword>
<keyword evidence="6 7" id="KW-0472">Membrane</keyword>
<gene>
    <name evidence="8" type="ORF">VSS16_19045</name>
</gene>
<proteinExistence type="inferred from homology"/>
<sequence>MTQLDVDSPQVSRAPRPRERVLRGLLRTAPVPALFWLALSGHYTPLLLALGALSVLLVCWLTRRARLEHHGLTLPLALRLPRYFLWLSGQVLLTAWTVTRKAWTPNPGLRPVVATTPAPPLPEQSQVIYANSITLTPGTLALDVEEDGIEVHSLDRAGIDELDAGAMLRRVRRTEDRR</sequence>
<dbReference type="EMBL" id="JAYMRP010000015">
    <property type="protein sequence ID" value="MFB8774800.1"/>
    <property type="molecule type" value="Genomic_DNA"/>
</dbReference>
<evidence type="ECO:0000256" key="7">
    <source>
        <dbReference type="SAM" id="Phobius"/>
    </source>
</evidence>
<evidence type="ECO:0000256" key="3">
    <source>
        <dbReference type="ARBA" id="ARBA00022475"/>
    </source>
</evidence>
<dbReference type="InterPro" id="IPR002758">
    <property type="entry name" value="Cation_antiport_E"/>
</dbReference>
<keyword evidence="5 7" id="KW-1133">Transmembrane helix</keyword>